<evidence type="ECO:0000256" key="2">
    <source>
        <dbReference type="ARBA" id="ARBA00011265"/>
    </source>
</evidence>
<comment type="subunit">
    <text evidence="2">Binds calmodulin. Interacts with NDUFAF3.</text>
</comment>
<dbReference type="Pfam" id="PF06784">
    <property type="entry name" value="UPF0240"/>
    <property type="match status" value="1"/>
</dbReference>
<dbReference type="PANTHER" id="PTHR13338:SF4">
    <property type="entry name" value="NADH DEHYDROGENASE [UBIQUINONE] 1 ALPHA SUBCOMPLEX ASSEMBLY FACTOR 4"/>
    <property type="match status" value="1"/>
</dbReference>
<dbReference type="AlphaFoldDB" id="A0AAD1RI67"/>
<dbReference type="GO" id="GO:0005739">
    <property type="term" value="C:mitochondrion"/>
    <property type="evidence" value="ECO:0007669"/>
    <property type="project" value="TreeGrafter"/>
</dbReference>
<evidence type="ECO:0000256" key="3">
    <source>
        <dbReference type="ARBA" id="ARBA00021777"/>
    </source>
</evidence>
<protein>
    <recommendedName>
        <fullName evidence="3">NADH dehydrogenase [ubiquinone] 1 alpha subcomplex assembly factor 4</fullName>
    </recommendedName>
</protein>
<accession>A0AAD1RI67</accession>
<feature type="region of interest" description="Disordered" evidence="4">
    <location>
        <begin position="23"/>
        <end position="50"/>
    </location>
</feature>
<evidence type="ECO:0000313" key="6">
    <source>
        <dbReference type="Proteomes" id="UP001295444"/>
    </source>
</evidence>
<gene>
    <name evidence="5" type="ORF">PECUL_23A017970</name>
</gene>
<name>A0AAD1RI67_PELCU</name>
<organism evidence="5 6">
    <name type="scientific">Pelobates cultripes</name>
    <name type="common">Western spadefoot toad</name>
    <dbReference type="NCBI Taxonomy" id="61616"/>
    <lineage>
        <taxon>Eukaryota</taxon>
        <taxon>Metazoa</taxon>
        <taxon>Chordata</taxon>
        <taxon>Craniata</taxon>
        <taxon>Vertebrata</taxon>
        <taxon>Euteleostomi</taxon>
        <taxon>Amphibia</taxon>
        <taxon>Batrachia</taxon>
        <taxon>Anura</taxon>
        <taxon>Pelobatoidea</taxon>
        <taxon>Pelobatidae</taxon>
        <taxon>Pelobates</taxon>
    </lineage>
</organism>
<evidence type="ECO:0000256" key="4">
    <source>
        <dbReference type="SAM" id="MobiDB-lite"/>
    </source>
</evidence>
<proteinExistence type="inferred from homology"/>
<dbReference type="PANTHER" id="PTHR13338">
    <property type="entry name" value="UPF0240 PROTEIN"/>
    <property type="match status" value="1"/>
</dbReference>
<evidence type="ECO:0000313" key="5">
    <source>
        <dbReference type="EMBL" id="CAH2252648.1"/>
    </source>
</evidence>
<dbReference type="EMBL" id="OW240913">
    <property type="protein sequence ID" value="CAH2252648.1"/>
    <property type="molecule type" value="Genomic_DNA"/>
</dbReference>
<dbReference type="InterPro" id="IPR009622">
    <property type="entry name" value="NDUFAF4"/>
</dbReference>
<sequence length="178" mass="20522">MGARISRVFRDFNIENRAHRLIGKDKVRAAPPHPGTREAQQAQLEKHPEIQDAVYKKDDKLLLRLKEVYVDSRDPSLQVKSEDEPSSGQEEFRLPKLTMGSNQFSVVDVKDIPKGKISILEALTALHNHKQNPQIWTSEKIAKEYNLDIKDCQSLLEYFIPFDMKIIPRQDTKDVTET</sequence>
<dbReference type="Proteomes" id="UP001295444">
    <property type="component" value="Chromosome 02"/>
</dbReference>
<dbReference type="GO" id="GO:0032981">
    <property type="term" value="P:mitochondrial respiratory chain complex I assembly"/>
    <property type="evidence" value="ECO:0007669"/>
    <property type="project" value="InterPro"/>
</dbReference>
<comment type="similarity">
    <text evidence="1">Belongs to the NDUFAF4 family.</text>
</comment>
<keyword evidence="6" id="KW-1185">Reference proteome</keyword>
<reference evidence="5" key="1">
    <citation type="submission" date="2022-03" db="EMBL/GenBank/DDBJ databases">
        <authorList>
            <person name="Alioto T."/>
            <person name="Alioto T."/>
            <person name="Gomez Garrido J."/>
        </authorList>
    </citation>
    <scope>NUCLEOTIDE SEQUENCE</scope>
</reference>
<evidence type="ECO:0000256" key="1">
    <source>
        <dbReference type="ARBA" id="ARBA00010698"/>
    </source>
</evidence>